<evidence type="ECO:0000313" key="2">
    <source>
        <dbReference type="Proteomes" id="UP000316806"/>
    </source>
</evidence>
<gene>
    <name evidence="1" type="ORF">FH965_11165</name>
</gene>
<reference evidence="1 2" key="1">
    <citation type="journal article" date="2019" name="J. Ind. Microbiol. Biotechnol.">
        <title>The complete genomic sequence of Streptomyces spectabilis NRRL-2792 and identification of secondary metabolite biosynthetic gene clusters.</title>
        <authorList>
            <person name="Sinha A."/>
            <person name="Phillips-Salemka S."/>
            <person name="Niraula T.A."/>
            <person name="Short K.A."/>
            <person name="Niraula N.P."/>
        </authorList>
    </citation>
    <scope>NUCLEOTIDE SEQUENCE [LARGE SCALE GENOMIC DNA]</scope>
    <source>
        <strain evidence="1 2">NRRL 2792</strain>
    </source>
</reference>
<dbReference type="AlphaFoldDB" id="A0A516R5Z1"/>
<dbReference type="RefSeq" id="WP_144002985.1">
    <property type="nucleotide sequence ID" value="NZ_CP040916.1"/>
</dbReference>
<accession>A0A516R5Z1</accession>
<dbReference type="Gene3D" id="3.30.530.20">
    <property type="match status" value="1"/>
</dbReference>
<organism evidence="1 2">
    <name type="scientific">Streptomyces spectabilis</name>
    <dbReference type="NCBI Taxonomy" id="68270"/>
    <lineage>
        <taxon>Bacteria</taxon>
        <taxon>Bacillati</taxon>
        <taxon>Actinomycetota</taxon>
        <taxon>Actinomycetes</taxon>
        <taxon>Kitasatosporales</taxon>
        <taxon>Streptomycetaceae</taxon>
        <taxon>Streptomyces</taxon>
    </lineage>
</organism>
<name>A0A516R5Z1_STRST</name>
<protein>
    <submittedName>
        <fullName evidence="1">DUF2867 domain-containing protein</fullName>
    </submittedName>
</protein>
<dbReference type="Proteomes" id="UP000316806">
    <property type="component" value="Chromosome"/>
</dbReference>
<sequence>MSVTGVVRNEHERVVEAPAGAVGALLDRLSAPDDPLFPTPAWPAMAFDGPLAVGAAGGHGPVRYRVAAYEPGRGVRFDLTDPSGGFHELTVEPLGERRCRVRHVLETRPKGLERLLWPTVIRPVHDTMVEELLDNVERAATGTCARPARWTPRVQLLNRLAWARPETVDWPAGARLIRTAVDRPGYRDAYRMPLLPGQPRDPDAWTGVLRGFPVLAREGGEVLLDVQVKGLTARASILIDERYVTLSTVVRTDTTRGRLYWSAVRLGHPFLARLMLRRTHRGLALAAPSAGERVRRAVTG</sequence>
<dbReference type="SUPFAM" id="SSF55961">
    <property type="entry name" value="Bet v1-like"/>
    <property type="match status" value="1"/>
</dbReference>
<dbReference type="InterPro" id="IPR023393">
    <property type="entry name" value="START-like_dom_sf"/>
</dbReference>
<proteinExistence type="predicted"/>
<evidence type="ECO:0000313" key="1">
    <source>
        <dbReference type="EMBL" id="QDQ11078.1"/>
    </source>
</evidence>
<dbReference type="EMBL" id="CP040916">
    <property type="protein sequence ID" value="QDQ11078.1"/>
    <property type="molecule type" value="Genomic_DNA"/>
</dbReference>